<accession>A0A4S4LF83</accession>
<evidence type="ECO:0000256" key="1">
    <source>
        <dbReference type="ARBA" id="ARBA00008416"/>
    </source>
</evidence>
<sequence length="320" mass="35333">MESLSSPLQFAIQLISATSATSLVRNTAPTTLRRASSIPTRNFAIINPSVMSDKKNDIVLVPRPSQERGHSNYEWLKTFHTFSFADHYDPEHSSFGCLRVINEDRVEPKTGFGTHPHREFEIFSYVVSGELEHNDSLGNTEVLKRGDIQMTSTGTGIRHSEHTHGEKQVHFLQIWSKPSQSGLKPTYYTRHFTDEEKKDNFLRVVAPASAPGISLEREAPGPAPVHSPLSLYASLISPGTMLPYALEKTGASRKAYIHVVQTSGYNTQRAGGATVRVSAGTREFVLREGDGLYVSGQPGSHLTIENAGDRVAEVLLFEMV</sequence>
<evidence type="ECO:0000259" key="3">
    <source>
        <dbReference type="Pfam" id="PF02678"/>
    </source>
</evidence>
<dbReference type="EMBL" id="SGPL01000564">
    <property type="protein sequence ID" value="THH10566.1"/>
    <property type="molecule type" value="Genomic_DNA"/>
</dbReference>
<dbReference type="InterPro" id="IPR011051">
    <property type="entry name" value="RmlC_Cupin_sf"/>
</dbReference>
<gene>
    <name evidence="4" type="ORF">EW146_g8333</name>
</gene>
<dbReference type="CDD" id="cd02910">
    <property type="entry name" value="cupin_Yhhw_N"/>
    <property type="match status" value="1"/>
</dbReference>
<evidence type="ECO:0000256" key="2">
    <source>
        <dbReference type="RuleBase" id="RU003457"/>
    </source>
</evidence>
<name>A0A4S4LF83_9AGAM</name>
<feature type="domain" description="Pirin N-terminal" evidence="3">
    <location>
        <begin position="67"/>
        <end position="175"/>
    </location>
</feature>
<comment type="similarity">
    <text evidence="1 2">Belongs to the pirin family.</text>
</comment>
<dbReference type="Proteomes" id="UP000310158">
    <property type="component" value="Unassembled WGS sequence"/>
</dbReference>
<protein>
    <recommendedName>
        <fullName evidence="3">Pirin N-terminal domain-containing protein</fullName>
    </recommendedName>
</protein>
<dbReference type="Pfam" id="PF02678">
    <property type="entry name" value="Pirin"/>
    <property type="match status" value="1"/>
</dbReference>
<dbReference type="InterPro" id="IPR003829">
    <property type="entry name" value="Pirin_N_dom"/>
</dbReference>
<comment type="caution">
    <text evidence="4">The sequence shown here is derived from an EMBL/GenBank/DDBJ whole genome shotgun (WGS) entry which is preliminary data.</text>
</comment>
<proteinExistence type="inferred from homology"/>
<dbReference type="PANTHER" id="PTHR43212">
    <property type="entry name" value="QUERCETIN 2,3-DIOXYGENASE"/>
    <property type="match status" value="1"/>
</dbReference>
<evidence type="ECO:0000313" key="4">
    <source>
        <dbReference type="EMBL" id="THH10566.1"/>
    </source>
</evidence>
<dbReference type="Gene3D" id="2.60.120.10">
    <property type="entry name" value="Jelly Rolls"/>
    <property type="match status" value="2"/>
</dbReference>
<dbReference type="InterPro" id="IPR014710">
    <property type="entry name" value="RmlC-like_jellyroll"/>
</dbReference>
<dbReference type="AlphaFoldDB" id="A0A4S4LF83"/>
<reference evidence="4 5" key="1">
    <citation type="submission" date="2019-02" db="EMBL/GenBank/DDBJ databases">
        <title>Genome sequencing of the rare red list fungi Bondarzewia mesenterica.</title>
        <authorList>
            <person name="Buettner E."/>
            <person name="Kellner H."/>
        </authorList>
    </citation>
    <scope>NUCLEOTIDE SEQUENCE [LARGE SCALE GENOMIC DNA]</scope>
    <source>
        <strain evidence="4 5">DSM 108281</strain>
    </source>
</reference>
<keyword evidence="5" id="KW-1185">Reference proteome</keyword>
<dbReference type="SUPFAM" id="SSF51182">
    <property type="entry name" value="RmlC-like cupins"/>
    <property type="match status" value="1"/>
</dbReference>
<dbReference type="InterPro" id="IPR012093">
    <property type="entry name" value="Pirin"/>
</dbReference>
<dbReference type="OrthoDB" id="10261807at2759"/>
<organism evidence="4 5">
    <name type="scientific">Bondarzewia mesenterica</name>
    <dbReference type="NCBI Taxonomy" id="1095465"/>
    <lineage>
        <taxon>Eukaryota</taxon>
        <taxon>Fungi</taxon>
        <taxon>Dikarya</taxon>
        <taxon>Basidiomycota</taxon>
        <taxon>Agaricomycotina</taxon>
        <taxon>Agaricomycetes</taxon>
        <taxon>Russulales</taxon>
        <taxon>Bondarzewiaceae</taxon>
        <taxon>Bondarzewia</taxon>
    </lineage>
</organism>
<dbReference type="PANTHER" id="PTHR43212:SF3">
    <property type="entry name" value="QUERCETIN 2,3-DIOXYGENASE"/>
    <property type="match status" value="1"/>
</dbReference>
<evidence type="ECO:0000313" key="5">
    <source>
        <dbReference type="Proteomes" id="UP000310158"/>
    </source>
</evidence>